<dbReference type="PANTHER" id="PTHR10584:SF166">
    <property type="entry name" value="RIBOKINASE"/>
    <property type="match status" value="1"/>
</dbReference>
<dbReference type="InterPro" id="IPR002173">
    <property type="entry name" value="Carboh/pur_kinase_PfkB_CS"/>
</dbReference>
<feature type="domain" description="Carbohydrate kinase PfkB" evidence="3">
    <location>
        <begin position="181"/>
        <end position="287"/>
    </location>
</feature>
<sequence>MFDLLVVGGLGVDIPVRVPELPLPTADSIIVPPFEPRIGNTGAGVALAAEALGLRVALVDVIGEDASGEVVRAALARTTIHHVLRTDPRGTRRSVLLLDPAGGRTSLHDPRGPWTGPPPFAPDELADLADAAAHVHLSIMDWTLGLLPSLPGGPATDRPVSTDLHDWDGRNDYHRPFSAAADLVFVSGAALGDRAEQVARELVTGGRPRTAVLTRSVRGALLVGADGALVRVPAAVPPAAVRDSTGAGDAFAAGYVAAARSPETSPAEAAGYAARVAAAACTHDGLEYPAGLLPPVVTNLRGQDD</sequence>
<dbReference type="Pfam" id="PF00294">
    <property type="entry name" value="PfkB"/>
    <property type="match status" value="1"/>
</dbReference>
<evidence type="ECO:0000256" key="2">
    <source>
        <dbReference type="ARBA" id="ARBA00022777"/>
    </source>
</evidence>
<evidence type="ECO:0000313" key="5">
    <source>
        <dbReference type="Proteomes" id="UP001596203"/>
    </source>
</evidence>
<dbReference type="RefSeq" id="WP_377428450.1">
    <property type="nucleotide sequence ID" value="NZ_JBHSPR010000037.1"/>
</dbReference>
<evidence type="ECO:0000256" key="1">
    <source>
        <dbReference type="ARBA" id="ARBA00022679"/>
    </source>
</evidence>
<protein>
    <submittedName>
        <fullName evidence="4">Carbohydrate kinase family protein</fullName>
        <ecNumber evidence="4">2.7.1.-</ecNumber>
    </submittedName>
</protein>
<dbReference type="SUPFAM" id="SSF53613">
    <property type="entry name" value="Ribokinase-like"/>
    <property type="match status" value="1"/>
</dbReference>
<dbReference type="Gene3D" id="3.40.1190.20">
    <property type="match status" value="1"/>
</dbReference>
<dbReference type="PROSITE" id="PS00584">
    <property type="entry name" value="PFKB_KINASES_2"/>
    <property type="match status" value="1"/>
</dbReference>
<dbReference type="GO" id="GO:0016301">
    <property type="term" value="F:kinase activity"/>
    <property type="evidence" value="ECO:0007669"/>
    <property type="project" value="UniProtKB-KW"/>
</dbReference>
<evidence type="ECO:0000313" key="4">
    <source>
        <dbReference type="EMBL" id="MFC6020830.1"/>
    </source>
</evidence>
<evidence type="ECO:0000259" key="3">
    <source>
        <dbReference type="Pfam" id="PF00294"/>
    </source>
</evidence>
<gene>
    <name evidence="4" type="ORF">ACFP2T_32255</name>
</gene>
<keyword evidence="1 4" id="KW-0808">Transferase</keyword>
<comment type="caution">
    <text evidence="4">The sequence shown here is derived from an EMBL/GenBank/DDBJ whole genome shotgun (WGS) entry which is preliminary data.</text>
</comment>
<dbReference type="EMBL" id="JBHSPR010000037">
    <property type="protein sequence ID" value="MFC6020830.1"/>
    <property type="molecule type" value="Genomic_DNA"/>
</dbReference>
<dbReference type="PANTHER" id="PTHR10584">
    <property type="entry name" value="SUGAR KINASE"/>
    <property type="match status" value="1"/>
</dbReference>
<dbReference type="InterPro" id="IPR029056">
    <property type="entry name" value="Ribokinase-like"/>
</dbReference>
<dbReference type="InterPro" id="IPR011611">
    <property type="entry name" value="PfkB_dom"/>
</dbReference>
<keyword evidence="2 4" id="KW-0418">Kinase</keyword>
<keyword evidence="5" id="KW-1185">Reference proteome</keyword>
<organism evidence="4 5">
    <name type="scientific">Plantactinospora solaniradicis</name>
    <dbReference type="NCBI Taxonomy" id="1723736"/>
    <lineage>
        <taxon>Bacteria</taxon>
        <taxon>Bacillati</taxon>
        <taxon>Actinomycetota</taxon>
        <taxon>Actinomycetes</taxon>
        <taxon>Micromonosporales</taxon>
        <taxon>Micromonosporaceae</taxon>
        <taxon>Plantactinospora</taxon>
    </lineage>
</organism>
<dbReference type="Proteomes" id="UP001596203">
    <property type="component" value="Unassembled WGS sequence"/>
</dbReference>
<proteinExistence type="predicted"/>
<name>A0ABW1KGG9_9ACTN</name>
<dbReference type="EC" id="2.7.1.-" evidence="4"/>
<reference evidence="5" key="1">
    <citation type="journal article" date="2019" name="Int. J. Syst. Evol. Microbiol.">
        <title>The Global Catalogue of Microorganisms (GCM) 10K type strain sequencing project: providing services to taxonomists for standard genome sequencing and annotation.</title>
        <authorList>
            <consortium name="The Broad Institute Genomics Platform"/>
            <consortium name="The Broad Institute Genome Sequencing Center for Infectious Disease"/>
            <person name="Wu L."/>
            <person name="Ma J."/>
        </authorList>
    </citation>
    <scope>NUCLEOTIDE SEQUENCE [LARGE SCALE GENOMIC DNA]</scope>
    <source>
        <strain evidence="5">ZS-35-S2</strain>
    </source>
</reference>
<accession>A0ABW1KGG9</accession>